<evidence type="ECO:0000313" key="1">
    <source>
        <dbReference type="EMBL" id="SEB44906.1"/>
    </source>
</evidence>
<organism evidence="1 2">
    <name type="scientific">Amycolatopsis tolypomycina</name>
    <dbReference type="NCBI Taxonomy" id="208445"/>
    <lineage>
        <taxon>Bacteria</taxon>
        <taxon>Bacillati</taxon>
        <taxon>Actinomycetota</taxon>
        <taxon>Actinomycetes</taxon>
        <taxon>Pseudonocardiales</taxon>
        <taxon>Pseudonocardiaceae</taxon>
        <taxon>Amycolatopsis</taxon>
    </lineage>
</organism>
<evidence type="ECO:0000313" key="2">
    <source>
        <dbReference type="Proteomes" id="UP000199622"/>
    </source>
</evidence>
<dbReference type="RefSeq" id="WP_091305381.1">
    <property type="nucleotide sequence ID" value="NZ_FNSO01000003.1"/>
</dbReference>
<dbReference type="EMBL" id="FNSO01000003">
    <property type="protein sequence ID" value="SEB44906.1"/>
    <property type="molecule type" value="Genomic_DNA"/>
</dbReference>
<keyword evidence="2" id="KW-1185">Reference proteome</keyword>
<name>A0A1H4JG37_9PSEU</name>
<protein>
    <recommendedName>
        <fullName evidence="3">HNH endonuclease</fullName>
    </recommendedName>
</protein>
<gene>
    <name evidence="1" type="ORF">SAMN04489727_1840</name>
</gene>
<proteinExistence type="predicted"/>
<dbReference type="STRING" id="208445.SAMN04489727_1840"/>
<dbReference type="OrthoDB" id="3823469at2"/>
<sequence>MAPGTKQPFGDEQKLAAWLAFNCELGDVITMRQLRAAIGGEDGPNEAEHLNRRLRMLRQRDGWQIPSARDDASLGHDEYRLDAKGWYPGSGKARPRLDTPSDSVRRQVFERDGRACVVCGVAAGEMYDDRPGRRVRLTLGHRVPGKRLDREVSVNELQTECARCNETVRDELPDPVTLPELLPRIRKLPRADKRTLLEWVRAGERTKSKVDLLYVEIRRLSAAERSLMIENLEKGAG</sequence>
<dbReference type="Proteomes" id="UP000199622">
    <property type="component" value="Unassembled WGS sequence"/>
</dbReference>
<evidence type="ECO:0008006" key="3">
    <source>
        <dbReference type="Google" id="ProtNLM"/>
    </source>
</evidence>
<accession>A0A1H4JG37</accession>
<dbReference type="AlphaFoldDB" id="A0A1H4JG37"/>
<reference evidence="2" key="1">
    <citation type="submission" date="2016-10" db="EMBL/GenBank/DDBJ databases">
        <authorList>
            <person name="Varghese N."/>
            <person name="Submissions S."/>
        </authorList>
    </citation>
    <scope>NUCLEOTIDE SEQUENCE [LARGE SCALE GENOMIC DNA]</scope>
    <source>
        <strain evidence="2">DSM 44544</strain>
    </source>
</reference>